<comment type="function">
    <text evidence="1">Putative transcription factor.</text>
</comment>
<dbReference type="RefSeq" id="XP_004502668.1">
    <property type="nucleotide sequence ID" value="XM_004502611.3"/>
</dbReference>
<dbReference type="GO" id="GO:0003677">
    <property type="term" value="F:DNA binding"/>
    <property type="evidence" value="ECO:0007669"/>
    <property type="project" value="UniProtKB-KW"/>
</dbReference>
<feature type="domain" description="RWP-RK" evidence="7">
    <location>
        <begin position="127"/>
        <end position="212"/>
    </location>
</feature>
<dbReference type="InterPro" id="IPR003035">
    <property type="entry name" value="RWP-RK_dom"/>
</dbReference>
<reference evidence="8" key="1">
    <citation type="journal article" date="2013" name="Nat. Biotechnol.">
        <title>Draft genome sequence of chickpea (Cicer arietinum) provides a resource for trait improvement.</title>
        <authorList>
            <person name="Varshney R.K."/>
            <person name="Song C."/>
            <person name="Saxena R.K."/>
            <person name="Azam S."/>
            <person name="Yu S."/>
            <person name="Sharpe A.G."/>
            <person name="Cannon S."/>
            <person name="Baek J."/>
            <person name="Rosen B.D."/>
            <person name="Tar'an B."/>
            <person name="Millan T."/>
            <person name="Zhang X."/>
            <person name="Ramsay L.D."/>
            <person name="Iwata A."/>
            <person name="Wang Y."/>
            <person name="Nelson W."/>
            <person name="Farmer A.D."/>
            <person name="Gaur P.M."/>
            <person name="Soderlund C."/>
            <person name="Penmetsa R.V."/>
            <person name="Xu C."/>
            <person name="Bharti A.K."/>
            <person name="He W."/>
            <person name="Winter P."/>
            <person name="Zhao S."/>
            <person name="Hane J.K."/>
            <person name="Carrasquilla-Garcia N."/>
            <person name="Condie J.A."/>
            <person name="Upadhyaya H.D."/>
            <person name="Luo M.C."/>
            <person name="Thudi M."/>
            <person name="Gowda C.L."/>
            <person name="Singh N.P."/>
            <person name="Lichtenzveig J."/>
            <person name="Gali K.K."/>
            <person name="Rubio J."/>
            <person name="Nadarajan N."/>
            <person name="Dolezel J."/>
            <person name="Bansal K.C."/>
            <person name="Xu X."/>
            <person name="Edwards D."/>
            <person name="Zhang G."/>
            <person name="Kahl G."/>
            <person name="Gil J."/>
            <person name="Singh K.B."/>
            <person name="Datta S.K."/>
            <person name="Jackson S.A."/>
            <person name="Wang J."/>
            <person name="Cook D.R."/>
        </authorList>
    </citation>
    <scope>NUCLEOTIDE SEQUENCE [LARGE SCALE GENOMIC DNA]</scope>
    <source>
        <strain evidence="8">cv. CDC Frontier</strain>
    </source>
</reference>
<evidence type="ECO:0000259" key="7">
    <source>
        <dbReference type="PROSITE" id="PS51519"/>
    </source>
</evidence>
<dbReference type="Pfam" id="PF02042">
    <property type="entry name" value="RWP-RK"/>
    <property type="match status" value="1"/>
</dbReference>
<dbReference type="PANTHER" id="PTHR46373:SF20">
    <property type="entry name" value="PROTEIN RKD1"/>
    <property type="match status" value="1"/>
</dbReference>
<organism evidence="8 9">
    <name type="scientific">Cicer arietinum</name>
    <name type="common">Chickpea</name>
    <name type="synonym">Garbanzo</name>
    <dbReference type="NCBI Taxonomy" id="3827"/>
    <lineage>
        <taxon>Eukaryota</taxon>
        <taxon>Viridiplantae</taxon>
        <taxon>Streptophyta</taxon>
        <taxon>Embryophyta</taxon>
        <taxon>Tracheophyta</taxon>
        <taxon>Spermatophyta</taxon>
        <taxon>Magnoliopsida</taxon>
        <taxon>eudicotyledons</taxon>
        <taxon>Gunneridae</taxon>
        <taxon>Pentapetalae</taxon>
        <taxon>rosids</taxon>
        <taxon>fabids</taxon>
        <taxon>Fabales</taxon>
        <taxon>Fabaceae</taxon>
        <taxon>Papilionoideae</taxon>
        <taxon>50 kb inversion clade</taxon>
        <taxon>NPAAA clade</taxon>
        <taxon>Hologalegina</taxon>
        <taxon>IRL clade</taxon>
        <taxon>Cicereae</taxon>
        <taxon>Cicer</taxon>
    </lineage>
</organism>
<proteinExistence type="predicted"/>
<dbReference type="Proteomes" id="UP000087171">
    <property type="component" value="Chromosome Ca5"/>
</dbReference>
<dbReference type="PaxDb" id="3827-XP_004502668.1"/>
<evidence type="ECO:0000256" key="6">
    <source>
        <dbReference type="ARBA" id="ARBA00023242"/>
    </source>
</evidence>
<keyword evidence="4" id="KW-0238">DNA-binding</keyword>
<dbReference type="PROSITE" id="PS51519">
    <property type="entry name" value="RWP_RK"/>
    <property type="match status" value="1"/>
</dbReference>
<evidence type="ECO:0000256" key="5">
    <source>
        <dbReference type="ARBA" id="ARBA00023163"/>
    </source>
</evidence>
<keyword evidence="6" id="KW-0539">Nucleus</keyword>
<evidence type="ECO:0000313" key="9">
    <source>
        <dbReference type="RefSeq" id="XP_004502668.1"/>
    </source>
</evidence>
<reference evidence="9" key="2">
    <citation type="submission" date="2025-08" db="UniProtKB">
        <authorList>
            <consortium name="RefSeq"/>
        </authorList>
    </citation>
    <scope>IDENTIFICATION</scope>
    <source>
        <tissue evidence="9">Etiolated seedlings</tissue>
    </source>
</reference>
<dbReference type="eggNOG" id="ENOG502QSPQ">
    <property type="taxonomic scope" value="Eukaryota"/>
</dbReference>
<protein>
    <submittedName>
        <fullName evidence="9">Protein RKD4</fullName>
    </submittedName>
</protein>
<keyword evidence="5" id="KW-0804">Transcription</keyword>
<evidence type="ECO:0000256" key="4">
    <source>
        <dbReference type="ARBA" id="ARBA00023125"/>
    </source>
</evidence>
<evidence type="ECO:0000256" key="3">
    <source>
        <dbReference type="ARBA" id="ARBA00023054"/>
    </source>
</evidence>
<keyword evidence="2" id="KW-0805">Transcription regulation</keyword>
<gene>
    <name evidence="9" type="primary">LOC101515573</name>
</gene>
<keyword evidence="8" id="KW-1185">Reference proteome</keyword>
<accession>A0A1S2YDP1</accession>
<keyword evidence="3" id="KW-0175">Coiled coil</keyword>
<sequence>MDFFTEHQITQGSNFFYNAQPQQIDTPEDKIMDISPLDGFVDFNWETEFQRNELYISDEFKDLENFNFDFNLPHLEQDFEVDQKPLNAVLPQLEHCNDEGVSGFIENGFVSCVKKEEEEEEKEKPLSLALLSGCSSKKKRSSLLEFDDIKKHFNVPITLAAKRLNVGLTLLKRRCRELKITRWPHRKLKSLVLLIDNLKKMGLADEVVKLEKHKKMLEKLPGIELNEEIKRLRQACFKANYKRRRLIGSRP</sequence>
<dbReference type="InterPro" id="IPR044607">
    <property type="entry name" value="RKD-like"/>
</dbReference>
<evidence type="ECO:0000256" key="2">
    <source>
        <dbReference type="ARBA" id="ARBA00023015"/>
    </source>
</evidence>
<dbReference type="AlphaFoldDB" id="A0A1S2YDP1"/>
<name>A0A1S2YDP1_CICAR</name>
<dbReference type="GO" id="GO:0003700">
    <property type="term" value="F:DNA-binding transcription factor activity"/>
    <property type="evidence" value="ECO:0007669"/>
    <property type="project" value="InterPro"/>
</dbReference>
<dbReference type="GeneID" id="101515573"/>
<dbReference type="PANTHER" id="PTHR46373">
    <property type="entry name" value="PROTEIN RKD4"/>
    <property type="match status" value="1"/>
</dbReference>
<evidence type="ECO:0000256" key="1">
    <source>
        <dbReference type="ARBA" id="ARBA00004049"/>
    </source>
</evidence>
<dbReference type="STRING" id="3827.A0A1S2YDP1"/>
<evidence type="ECO:0000313" key="8">
    <source>
        <dbReference type="Proteomes" id="UP000087171"/>
    </source>
</evidence>
<dbReference type="OrthoDB" id="6270329at2759"/>
<dbReference type="KEGG" id="cam:101515573"/>